<evidence type="ECO:0000313" key="3">
    <source>
        <dbReference type="EMBL" id="SDY71984.1"/>
    </source>
</evidence>
<dbReference type="AlphaFoldDB" id="A0A1H3M6Q7"/>
<dbReference type="GO" id="GO:0008233">
    <property type="term" value="F:peptidase activity"/>
    <property type="evidence" value="ECO:0007669"/>
    <property type="project" value="UniProtKB-KW"/>
</dbReference>
<evidence type="ECO:0000259" key="2">
    <source>
        <dbReference type="Pfam" id="PF01551"/>
    </source>
</evidence>
<name>A0A1H3M6Q7_9ACTN</name>
<evidence type="ECO:0000256" key="1">
    <source>
        <dbReference type="SAM" id="SignalP"/>
    </source>
</evidence>
<keyword evidence="4" id="KW-1185">Reference proteome</keyword>
<dbReference type="Gene3D" id="2.70.70.10">
    <property type="entry name" value="Glucose Permease (Domain IIA)"/>
    <property type="match status" value="1"/>
</dbReference>
<feature type="chain" id="PRO_5011725230" evidence="1">
    <location>
        <begin position="29"/>
        <end position="387"/>
    </location>
</feature>
<dbReference type="SUPFAM" id="SSF51261">
    <property type="entry name" value="Duplicated hybrid motif"/>
    <property type="match status" value="1"/>
</dbReference>
<dbReference type="InterPro" id="IPR011055">
    <property type="entry name" value="Dup_hybrid_motif"/>
</dbReference>
<keyword evidence="3" id="KW-0378">Hydrolase</keyword>
<dbReference type="OrthoDB" id="6188067at2"/>
<gene>
    <name evidence="3" type="ORF">SAMN05421684_1202</name>
</gene>
<keyword evidence="1" id="KW-0732">Signal</keyword>
<proteinExistence type="predicted"/>
<sequence length="387" mass="40858">MRLRIAIAASAVLTALIGTAGVASSAQAGPKADLTAAVRQLLIARSKTSTVAAPEPQVNIASRTTKTWGFGTAVLVAKETAGAYPEGWLFIAHRDKNGWTAALEGEPAFATLAGKSPILSSAERQAFGVDRRAEKSLDKRTGLRLPYANGQAWLLTGGPHRMSNTVRSSIDLSGGDGRVLAARAGLAYTMCSSGTGWLRVIHDRGWATDYYHLSGNIKASGKKVADGEFLGNIGNDVSCGGSSTGAHVHFSLRYSNKYVAIDGTAIGKWVIEENKALYDGFALHGSTRAEIGGELYNYGRLGFRQGIVDTNGGGSTIHRSGPGESYSQVGETADGETIDIVCSKRGTTHVGRNGFTTNLWSKLKDGGYISDAFLWTGRSDPVNGWCP</sequence>
<dbReference type="CDD" id="cd12797">
    <property type="entry name" value="M23_peptidase"/>
    <property type="match status" value="1"/>
</dbReference>
<feature type="signal peptide" evidence="1">
    <location>
        <begin position="1"/>
        <end position="28"/>
    </location>
</feature>
<dbReference type="Proteomes" id="UP000199632">
    <property type="component" value="Unassembled WGS sequence"/>
</dbReference>
<dbReference type="EMBL" id="FNQB01000001">
    <property type="protein sequence ID" value="SDY71984.1"/>
    <property type="molecule type" value="Genomic_DNA"/>
</dbReference>
<dbReference type="InterPro" id="IPR016047">
    <property type="entry name" value="M23ase_b-sheet_dom"/>
</dbReference>
<organism evidence="3 4">
    <name type="scientific">Asanoa ishikariensis</name>
    <dbReference type="NCBI Taxonomy" id="137265"/>
    <lineage>
        <taxon>Bacteria</taxon>
        <taxon>Bacillati</taxon>
        <taxon>Actinomycetota</taxon>
        <taxon>Actinomycetes</taxon>
        <taxon>Micromonosporales</taxon>
        <taxon>Micromonosporaceae</taxon>
        <taxon>Asanoa</taxon>
    </lineage>
</organism>
<dbReference type="GO" id="GO:0006508">
    <property type="term" value="P:proteolysis"/>
    <property type="evidence" value="ECO:0007669"/>
    <property type="project" value="UniProtKB-KW"/>
</dbReference>
<keyword evidence="3" id="KW-0645">Protease</keyword>
<reference evidence="4" key="1">
    <citation type="submission" date="2016-10" db="EMBL/GenBank/DDBJ databases">
        <authorList>
            <person name="Varghese N."/>
            <person name="Submissions S."/>
        </authorList>
    </citation>
    <scope>NUCLEOTIDE SEQUENCE [LARGE SCALE GENOMIC DNA]</scope>
    <source>
        <strain evidence="4">DSM 44718</strain>
    </source>
</reference>
<evidence type="ECO:0000313" key="4">
    <source>
        <dbReference type="Proteomes" id="UP000199632"/>
    </source>
</evidence>
<feature type="domain" description="M23ase beta-sheet core" evidence="2">
    <location>
        <begin position="169"/>
        <end position="259"/>
    </location>
</feature>
<dbReference type="STRING" id="137265.SAMN05421684_1202"/>
<accession>A0A1H3M6Q7</accession>
<protein>
    <submittedName>
        <fullName evidence="3">LasA protease</fullName>
    </submittedName>
</protein>
<dbReference type="Pfam" id="PF01551">
    <property type="entry name" value="Peptidase_M23"/>
    <property type="match status" value="1"/>
</dbReference>